<dbReference type="PIRSF" id="PIRSF035170">
    <property type="entry name" value="HD_phosphohydro"/>
    <property type="match status" value="1"/>
</dbReference>
<dbReference type="InterPro" id="IPR009218">
    <property type="entry name" value="HD_phosphohydro"/>
</dbReference>
<evidence type="ECO:0000313" key="2">
    <source>
        <dbReference type="Proteomes" id="UP000502508"/>
    </source>
</evidence>
<dbReference type="Gene3D" id="1.10.3210.10">
    <property type="entry name" value="Hypothetical protein af1432"/>
    <property type="match status" value="1"/>
</dbReference>
<dbReference type="KEGG" id="pfla:Pflav_066380"/>
<dbReference type="AlphaFoldDB" id="A0A6F8Y2L8"/>
<gene>
    <name evidence="1" type="ORF">Pflav_066380</name>
</gene>
<dbReference type="RefSeq" id="WP_173040416.1">
    <property type="nucleotide sequence ID" value="NZ_AP022870.1"/>
</dbReference>
<evidence type="ECO:0008006" key="3">
    <source>
        <dbReference type="Google" id="ProtNLM"/>
    </source>
</evidence>
<dbReference type="SUPFAM" id="SSF109604">
    <property type="entry name" value="HD-domain/PDEase-like"/>
    <property type="match status" value="1"/>
</dbReference>
<name>A0A6F8Y2L8_9ACTN</name>
<dbReference type="EMBL" id="AP022870">
    <property type="protein sequence ID" value="BCB80228.1"/>
    <property type="molecule type" value="Genomic_DNA"/>
</dbReference>
<keyword evidence="2" id="KW-1185">Reference proteome</keyword>
<dbReference type="PANTHER" id="PTHR21174:SF0">
    <property type="entry name" value="HD PHOSPHOHYDROLASE FAMILY PROTEIN-RELATED"/>
    <property type="match status" value="1"/>
</dbReference>
<evidence type="ECO:0000313" key="1">
    <source>
        <dbReference type="EMBL" id="BCB80228.1"/>
    </source>
</evidence>
<proteinExistence type="predicted"/>
<reference evidence="1 2" key="2">
    <citation type="submission" date="2020-03" db="EMBL/GenBank/DDBJ databases">
        <authorList>
            <person name="Ichikawa N."/>
            <person name="Kimura A."/>
            <person name="Kitahashi Y."/>
            <person name="Uohara A."/>
        </authorList>
    </citation>
    <scope>NUCLEOTIDE SEQUENCE [LARGE SCALE GENOMIC DNA]</scope>
    <source>
        <strain evidence="1 2">NBRC 107702</strain>
    </source>
</reference>
<sequence>MTLVEGWVSAACGAGATAGQEAVVAAGEALLVRWAEPQRHYHTVDHLAAMLSIVDTEGGSDPVRLATWFHDAIYDPRSPGDANERESAALARTELADLGVPEPVGAEVERLVLITAGHVVAPGDGDGELLCDADLAVLARPPAEYDAYAAAVRREYAHVPDELFRIGRAAVLQSLLDLPALYRRPALAERWESPARANLRRELNALTA</sequence>
<organism evidence="1 2">
    <name type="scientific">Phytohabitans flavus</name>
    <dbReference type="NCBI Taxonomy" id="1076124"/>
    <lineage>
        <taxon>Bacteria</taxon>
        <taxon>Bacillati</taxon>
        <taxon>Actinomycetota</taxon>
        <taxon>Actinomycetes</taxon>
        <taxon>Micromonosporales</taxon>
        <taxon>Micromonosporaceae</taxon>
    </lineage>
</organism>
<protein>
    <recommendedName>
        <fullName evidence="3">Metal-dependent phosphohydrolase</fullName>
    </recommendedName>
</protein>
<dbReference type="Proteomes" id="UP000502508">
    <property type="component" value="Chromosome"/>
</dbReference>
<dbReference type="PANTHER" id="PTHR21174">
    <property type="match status" value="1"/>
</dbReference>
<accession>A0A6F8Y2L8</accession>
<reference evidence="1 2" key="1">
    <citation type="submission" date="2020-03" db="EMBL/GenBank/DDBJ databases">
        <title>Whole genome shotgun sequence of Phytohabitans flavus NBRC 107702.</title>
        <authorList>
            <person name="Komaki H."/>
            <person name="Tamura T."/>
        </authorList>
    </citation>
    <scope>NUCLEOTIDE SEQUENCE [LARGE SCALE GENOMIC DNA]</scope>
    <source>
        <strain evidence="1 2">NBRC 107702</strain>
    </source>
</reference>